<protein>
    <submittedName>
        <fullName evidence="3">Alpha/beta hydrolase</fullName>
    </submittedName>
</protein>
<accession>A0ABY4QYR6</accession>
<dbReference type="Proteomes" id="UP001056336">
    <property type="component" value="Chromosome"/>
</dbReference>
<reference evidence="3" key="2">
    <citation type="submission" date="2022-05" db="EMBL/GenBank/DDBJ databases">
        <authorList>
            <person name="Kim J.-S."/>
            <person name="Lee K."/>
            <person name="Suh M."/>
            <person name="Eom M."/>
            <person name="Kim J.-S."/>
            <person name="Kim D.-S."/>
            <person name="Ko S.-H."/>
            <person name="Shin Y."/>
            <person name="Lee J.-S."/>
        </authorList>
    </citation>
    <scope>NUCLEOTIDE SEQUENCE</scope>
    <source>
        <strain evidence="3">N237</strain>
    </source>
</reference>
<dbReference type="InterPro" id="IPR000073">
    <property type="entry name" value="AB_hydrolase_1"/>
</dbReference>
<evidence type="ECO:0000313" key="4">
    <source>
        <dbReference type="Proteomes" id="UP001056336"/>
    </source>
</evidence>
<dbReference type="PANTHER" id="PTHR43039">
    <property type="entry name" value="ESTERASE-RELATED"/>
    <property type="match status" value="1"/>
</dbReference>
<evidence type="ECO:0000259" key="2">
    <source>
        <dbReference type="Pfam" id="PF12697"/>
    </source>
</evidence>
<name>A0ABY4QYR6_9ACTN</name>
<evidence type="ECO:0000313" key="3">
    <source>
        <dbReference type="EMBL" id="UQX88453.1"/>
    </source>
</evidence>
<reference evidence="3" key="1">
    <citation type="journal article" date="2018" name="Int. J. Syst. Evol. Microbiol.">
        <title>Jatrophihabitans telluris sp. nov., isolated from sediment soil of lava forest wetlands and the emended description of the genus Jatrophihabitans.</title>
        <authorList>
            <person name="Lee K.C."/>
            <person name="Suh M.K."/>
            <person name="Eom M.K."/>
            <person name="Kim K.K."/>
            <person name="Kim J.S."/>
            <person name="Kim D.S."/>
            <person name="Ko S.H."/>
            <person name="Shin Y.K."/>
            <person name="Lee J.S."/>
        </authorList>
    </citation>
    <scope>NUCLEOTIDE SEQUENCE</scope>
    <source>
        <strain evidence="3">N237</strain>
    </source>
</reference>
<dbReference type="SUPFAM" id="SSF53474">
    <property type="entry name" value="alpha/beta-Hydrolases"/>
    <property type="match status" value="1"/>
</dbReference>
<dbReference type="InterPro" id="IPR029058">
    <property type="entry name" value="AB_hydrolase_fold"/>
</dbReference>
<evidence type="ECO:0000256" key="1">
    <source>
        <dbReference type="ARBA" id="ARBA00008645"/>
    </source>
</evidence>
<keyword evidence="4" id="KW-1185">Reference proteome</keyword>
<dbReference type="Pfam" id="PF12697">
    <property type="entry name" value="Abhydrolase_6"/>
    <property type="match status" value="1"/>
</dbReference>
<dbReference type="RefSeq" id="WP_249771965.1">
    <property type="nucleotide sequence ID" value="NZ_CP097332.1"/>
</dbReference>
<sequence>MASVLVRNKVVVSGTPGGRPMVFAHGFGCDQSMWRYVVPEFEPDHLVVTFDHVGFGGSDVSAWSRDRYPDLGAYADDLVEILTELDLYDVVLVGHSVAATIGILASVRHPERFGQLVLVGPSPRYVDDPATGYRGGFSAADIDELLETLDSNYMGWSLDMAPVIMGNPDRPELGAELSASFCRVSPEVADAFARLTFLSDNRADLAEVQLPTLILQCRDDPIAPEVVGNYVHDHIPGSTLVQLAATGHCPNLSAPAETARTIRAYLDSTTEPARRPSPAR</sequence>
<dbReference type="PRINTS" id="PR00111">
    <property type="entry name" value="ABHYDROLASE"/>
</dbReference>
<dbReference type="Gene3D" id="3.40.50.1820">
    <property type="entry name" value="alpha/beta hydrolase"/>
    <property type="match status" value="1"/>
</dbReference>
<organism evidence="3 4">
    <name type="scientific">Jatrophihabitans telluris</name>
    <dbReference type="NCBI Taxonomy" id="2038343"/>
    <lineage>
        <taxon>Bacteria</taxon>
        <taxon>Bacillati</taxon>
        <taxon>Actinomycetota</taxon>
        <taxon>Actinomycetes</taxon>
        <taxon>Jatrophihabitantales</taxon>
        <taxon>Jatrophihabitantaceae</taxon>
        <taxon>Jatrophihabitans</taxon>
    </lineage>
</organism>
<feature type="domain" description="AB hydrolase-1" evidence="2">
    <location>
        <begin position="21"/>
        <end position="260"/>
    </location>
</feature>
<keyword evidence="3" id="KW-0378">Hydrolase</keyword>
<gene>
    <name evidence="3" type="ORF">M6D93_00260</name>
</gene>
<dbReference type="EMBL" id="CP097332">
    <property type="protein sequence ID" value="UQX88453.1"/>
    <property type="molecule type" value="Genomic_DNA"/>
</dbReference>
<dbReference type="GO" id="GO:0016787">
    <property type="term" value="F:hydrolase activity"/>
    <property type="evidence" value="ECO:0007669"/>
    <property type="project" value="UniProtKB-KW"/>
</dbReference>
<comment type="similarity">
    <text evidence="1">Belongs to the AB hydrolase superfamily.</text>
</comment>
<proteinExistence type="inferred from homology"/>